<comment type="caution">
    <text evidence="4">The sequence shown here is derived from an EMBL/GenBank/DDBJ whole genome shotgun (WGS) entry which is preliminary data.</text>
</comment>
<evidence type="ECO:0000313" key="5">
    <source>
        <dbReference type="Proteomes" id="UP001501581"/>
    </source>
</evidence>
<evidence type="ECO:0000256" key="2">
    <source>
        <dbReference type="ARBA" id="ARBA00022679"/>
    </source>
</evidence>
<dbReference type="CDD" id="cd03801">
    <property type="entry name" value="GT4_PimA-like"/>
    <property type="match status" value="1"/>
</dbReference>
<evidence type="ECO:0000313" key="4">
    <source>
        <dbReference type="EMBL" id="GAA1107642.1"/>
    </source>
</evidence>
<dbReference type="Pfam" id="PF13579">
    <property type="entry name" value="Glyco_trans_4_4"/>
    <property type="match status" value="1"/>
</dbReference>
<accession>A0ABN1TXL6</accession>
<proteinExistence type="predicted"/>
<keyword evidence="2" id="KW-0808">Transferase</keyword>
<dbReference type="Pfam" id="PF13692">
    <property type="entry name" value="Glyco_trans_1_4"/>
    <property type="match status" value="1"/>
</dbReference>
<name>A0ABN1TXL6_9ACTN</name>
<sequence length="381" mass="41584">MTGLNLHLYPSAMLNESRLFRIGTSLQESGCFTATHLVGISGAGLPAREEIASGVVIVRIGTSADGASRGRLRRLLGLAGWMPRIFRRYGREKVSAVAAHSVWMLPLAWLLAVRTGAILVYNPHELETGTPNMRSGRKVVAQTVERLLIRKARIVTAVNQSIGCWYAERYAGVEPLVVRNIPRQEPASARLRERLGLSPEPFLFVHTGRLTAGRGIPQILAAFEEMSGPDDPMVVFLGDGPMKADVERASERHSHVHLLGPVPAHEVVDTIRDADAAVMLIDTESLSYQYSSPNKMFEALSASLPILSTPLEELQRSLAGMNTEAWRLGSVAELSEIAKLRTRADVAKFREEWPGLPTWDSEVAPLVSAVCASVGRTGEGR</sequence>
<dbReference type="InterPro" id="IPR028098">
    <property type="entry name" value="Glyco_trans_4-like_N"/>
</dbReference>
<organism evidence="4 5">
    <name type="scientific">Nocardioides dubius</name>
    <dbReference type="NCBI Taxonomy" id="317019"/>
    <lineage>
        <taxon>Bacteria</taxon>
        <taxon>Bacillati</taxon>
        <taxon>Actinomycetota</taxon>
        <taxon>Actinomycetes</taxon>
        <taxon>Propionibacteriales</taxon>
        <taxon>Nocardioidaceae</taxon>
        <taxon>Nocardioides</taxon>
    </lineage>
</organism>
<dbReference type="Proteomes" id="UP001501581">
    <property type="component" value="Unassembled WGS sequence"/>
</dbReference>
<dbReference type="PANTHER" id="PTHR45947">
    <property type="entry name" value="SULFOQUINOVOSYL TRANSFERASE SQD2"/>
    <property type="match status" value="1"/>
</dbReference>
<gene>
    <name evidence="4" type="ORF">GCM10009668_29600</name>
</gene>
<dbReference type="Gene3D" id="3.40.50.2000">
    <property type="entry name" value="Glycogen Phosphorylase B"/>
    <property type="match status" value="2"/>
</dbReference>
<dbReference type="SUPFAM" id="SSF53756">
    <property type="entry name" value="UDP-Glycosyltransferase/glycogen phosphorylase"/>
    <property type="match status" value="1"/>
</dbReference>
<dbReference type="EMBL" id="BAAALG010000011">
    <property type="protein sequence ID" value="GAA1107642.1"/>
    <property type="molecule type" value="Genomic_DNA"/>
</dbReference>
<dbReference type="PANTHER" id="PTHR45947:SF3">
    <property type="entry name" value="SULFOQUINOVOSYL TRANSFERASE SQD2"/>
    <property type="match status" value="1"/>
</dbReference>
<keyword evidence="1" id="KW-0328">Glycosyltransferase</keyword>
<reference evidence="4 5" key="1">
    <citation type="journal article" date="2019" name="Int. J. Syst. Evol. Microbiol.">
        <title>The Global Catalogue of Microorganisms (GCM) 10K type strain sequencing project: providing services to taxonomists for standard genome sequencing and annotation.</title>
        <authorList>
            <consortium name="The Broad Institute Genomics Platform"/>
            <consortium name="The Broad Institute Genome Sequencing Center for Infectious Disease"/>
            <person name="Wu L."/>
            <person name="Ma J."/>
        </authorList>
    </citation>
    <scope>NUCLEOTIDE SEQUENCE [LARGE SCALE GENOMIC DNA]</scope>
    <source>
        <strain evidence="4 5">JCM 13008</strain>
    </source>
</reference>
<evidence type="ECO:0000256" key="1">
    <source>
        <dbReference type="ARBA" id="ARBA00022676"/>
    </source>
</evidence>
<dbReference type="RefSeq" id="WP_343995584.1">
    <property type="nucleotide sequence ID" value="NZ_BAAALG010000011.1"/>
</dbReference>
<keyword evidence="5" id="KW-1185">Reference proteome</keyword>
<evidence type="ECO:0000259" key="3">
    <source>
        <dbReference type="Pfam" id="PF13579"/>
    </source>
</evidence>
<protein>
    <recommendedName>
        <fullName evidence="3">Glycosyltransferase subfamily 4-like N-terminal domain-containing protein</fullName>
    </recommendedName>
</protein>
<feature type="domain" description="Glycosyltransferase subfamily 4-like N-terminal" evidence="3">
    <location>
        <begin position="48"/>
        <end position="171"/>
    </location>
</feature>
<dbReference type="InterPro" id="IPR050194">
    <property type="entry name" value="Glycosyltransferase_grp1"/>
</dbReference>